<evidence type="ECO:0000259" key="2">
    <source>
        <dbReference type="Pfam" id="PF07853"/>
    </source>
</evidence>
<name>A0ABN1BLT0_9BACI</name>
<feature type="domain" description="DUF1648" evidence="2">
    <location>
        <begin position="24"/>
        <end position="70"/>
    </location>
</feature>
<feature type="transmembrane region" description="Helical" evidence="1">
    <location>
        <begin position="140"/>
        <end position="160"/>
    </location>
</feature>
<proteinExistence type="predicted"/>
<organism evidence="3 4">
    <name type="scientific">Salinibacillus aidingensis</name>
    <dbReference type="NCBI Taxonomy" id="237684"/>
    <lineage>
        <taxon>Bacteria</taxon>
        <taxon>Bacillati</taxon>
        <taxon>Bacillota</taxon>
        <taxon>Bacilli</taxon>
        <taxon>Bacillales</taxon>
        <taxon>Bacillaceae</taxon>
        <taxon>Salinibacillus</taxon>
    </lineage>
</organism>
<protein>
    <submittedName>
        <fullName evidence="3">DUF1648 domain-containing protein</fullName>
    </submittedName>
</protein>
<keyword evidence="1" id="KW-0812">Transmembrane</keyword>
<gene>
    <name evidence="3" type="ORF">GCM10008986_30150</name>
</gene>
<keyword evidence="1" id="KW-0472">Membrane</keyword>
<dbReference type="Pfam" id="PF07853">
    <property type="entry name" value="DUF1648"/>
    <property type="match status" value="1"/>
</dbReference>
<evidence type="ECO:0000313" key="3">
    <source>
        <dbReference type="EMBL" id="GAA0500771.1"/>
    </source>
</evidence>
<dbReference type="Proteomes" id="UP001500880">
    <property type="component" value="Unassembled WGS sequence"/>
</dbReference>
<feature type="transmembrane region" description="Helical" evidence="1">
    <location>
        <begin position="107"/>
        <end position="128"/>
    </location>
</feature>
<dbReference type="InterPro" id="IPR012867">
    <property type="entry name" value="DUF1648"/>
</dbReference>
<feature type="transmembrane region" description="Helical" evidence="1">
    <location>
        <begin position="61"/>
        <end position="80"/>
    </location>
</feature>
<reference evidence="3 4" key="1">
    <citation type="journal article" date="2019" name="Int. J. Syst. Evol. Microbiol.">
        <title>The Global Catalogue of Microorganisms (GCM) 10K type strain sequencing project: providing services to taxonomists for standard genome sequencing and annotation.</title>
        <authorList>
            <consortium name="The Broad Institute Genomics Platform"/>
            <consortium name="The Broad Institute Genome Sequencing Center for Infectious Disease"/>
            <person name="Wu L."/>
            <person name="Ma J."/>
        </authorList>
    </citation>
    <scope>NUCLEOTIDE SEQUENCE [LARGE SCALE GENOMIC DNA]</scope>
    <source>
        <strain evidence="3 4">JCM 12389</strain>
    </source>
</reference>
<keyword evidence="4" id="KW-1185">Reference proteome</keyword>
<evidence type="ECO:0000256" key="1">
    <source>
        <dbReference type="SAM" id="Phobius"/>
    </source>
</evidence>
<accession>A0ABN1BLT0</accession>
<sequence>MKNNPIIDLPPSRIVKRLNAVTLIIILGTYIYLAFVFPGLPEEVPMHFNLAGEADNWGNKAFILVLPLIFAIILLPLHFLQRTPYMYNFPVKVTEENASRLYRLGRLLLAVMNVEMALLMVFITWAVVQTAKGHPFLNGIMIAFLLLPLVTALIFIIKMVKSK</sequence>
<feature type="transmembrane region" description="Helical" evidence="1">
    <location>
        <begin position="20"/>
        <end position="41"/>
    </location>
</feature>
<dbReference type="EMBL" id="BAAADO010000007">
    <property type="protein sequence ID" value="GAA0500771.1"/>
    <property type="molecule type" value="Genomic_DNA"/>
</dbReference>
<comment type="caution">
    <text evidence="3">The sequence shown here is derived from an EMBL/GenBank/DDBJ whole genome shotgun (WGS) entry which is preliminary data.</text>
</comment>
<evidence type="ECO:0000313" key="4">
    <source>
        <dbReference type="Proteomes" id="UP001500880"/>
    </source>
</evidence>
<dbReference type="RefSeq" id="WP_343842849.1">
    <property type="nucleotide sequence ID" value="NZ_BAAADO010000007.1"/>
</dbReference>
<keyword evidence="1" id="KW-1133">Transmembrane helix</keyword>